<dbReference type="GO" id="GO:0005576">
    <property type="term" value="C:extracellular region"/>
    <property type="evidence" value="ECO:0007669"/>
    <property type="project" value="UniProtKB-SubCell"/>
</dbReference>
<evidence type="ECO:0000259" key="15">
    <source>
        <dbReference type="Pfam" id="PF02225"/>
    </source>
</evidence>
<dbReference type="InterPro" id="IPR000209">
    <property type="entry name" value="Peptidase_S8/S53_dom"/>
</dbReference>
<comment type="subcellular location">
    <subcellularLocation>
        <location evidence="1">Secreted</location>
    </subcellularLocation>
</comment>
<comment type="caution">
    <text evidence="18">The sequence shown here is derived from an EMBL/GenBank/DDBJ whole genome shotgun (WGS) entry which is preliminary data.</text>
</comment>
<dbReference type="PROSITE" id="PS00138">
    <property type="entry name" value="SUBTILASE_SER"/>
    <property type="match status" value="1"/>
</dbReference>
<feature type="chain" id="PRO_5031450231" description="PA domain-containing protein" evidence="13">
    <location>
        <begin position="22"/>
        <end position="995"/>
    </location>
</feature>
<organism evidence="18 19">
    <name type="scientific">Microbulbifer rhizosphaerae</name>
    <dbReference type="NCBI Taxonomy" id="1562603"/>
    <lineage>
        <taxon>Bacteria</taxon>
        <taxon>Pseudomonadati</taxon>
        <taxon>Pseudomonadota</taxon>
        <taxon>Gammaproteobacteria</taxon>
        <taxon>Cellvibrionales</taxon>
        <taxon>Microbulbiferaceae</taxon>
        <taxon>Microbulbifer</taxon>
    </lineage>
</organism>
<evidence type="ECO:0000313" key="19">
    <source>
        <dbReference type="Proteomes" id="UP000535937"/>
    </source>
</evidence>
<dbReference type="InterPro" id="IPR023828">
    <property type="entry name" value="Peptidase_S8_Ser-AS"/>
</dbReference>
<dbReference type="Pfam" id="PF17766">
    <property type="entry name" value="fn3_6"/>
    <property type="match status" value="1"/>
</dbReference>
<evidence type="ECO:0008006" key="20">
    <source>
        <dbReference type="Google" id="ProtNLM"/>
    </source>
</evidence>
<name>A0A7W4WD41_9GAMM</name>
<keyword evidence="3" id="KW-0964">Secreted</keyword>
<dbReference type="PROSITE" id="PS51892">
    <property type="entry name" value="SUBTILASE"/>
    <property type="match status" value="1"/>
</dbReference>
<dbReference type="GO" id="GO:0004252">
    <property type="term" value="F:serine-type endopeptidase activity"/>
    <property type="evidence" value="ECO:0007669"/>
    <property type="project" value="UniProtKB-UniRule"/>
</dbReference>
<dbReference type="InterPro" id="IPR015500">
    <property type="entry name" value="Peptidase_S8_subtilisin-rel"/>
</dbReference>
<dbReference type="GO" id="GO:0006508">
    <property type="term" value="P:proteolysis"/>
    <property type="evidence" value="ECO:0007669"/>
    <property type="project" value="UniProtKB-KW"/>
</dbReference>
<dbReference type="PRINTS" id="PR00723">
    <property type="entry name" value="SUBTILISIN"/>
</dbReference>
<feature type="domain" description="PA" evidence="15">
    <location>
        <begin position="432"/>
        <end position="517"/>
    </location>
</feature>
<evidence type="ECO:0000259" key="16">
    <source>
        <dbReference type="Pfam" id="PF05922"/>
    </source>
</evidence>
<sequence length="995" mass="102992">MKIIAVSTLLAGLLLSAGSFAEPGKASLTPKAEKSHKVYIVQLADKPLAAYEGSIPGLAATKPSKNQKINLQSTNVRNYAGFLASRRQQAMAAVPGARKIYDYKVAFNGFAAQMTAKEAEALRARKDVLGVWEDRLLKPHTNSTPDFLGLTGIHGPWLWGVTGEDVVIGVIDSGIHPEHPSVADVPTRKRGDRGRRIPYDAAPESFTGTGCDFGNTDANGEDQPFECNNKLLKAQSFSDAFLNSNTLADYEFLSARDADGHGTHTATTAGGNYGVEAEIDGEPAGTVSGMAPRARIAVYKVCWDAPDPDDSGCFSSDSMAAIDQAVADGVDVINFSIGGPSTTFNGPDDIAFLFAADAGVFVSVSAGNEGPGPETIGTPSGAPWVTSVAAAEDDESFGTGLRVEAPAEIAATYEGLEGSGPVSLADSGAISAAVVAAEPLEACTPLANGDAMAGQIALVIRGGCSFSTKYNEAAAAGALAIVVYNDGTAPDRVDPLVMSASDTTIPGIMIRYMDGALIAETADTAGTLSPEIQIARADRIAEFSSRGANAGAPDIIKPDVTAPGVGIIAGTSPVLSGGNLFDSKNGTSMSSPHVAGIMALLKQVHPDWTPAMAKSALMTTARTDLRKSFGPEAANPFDMGAGMVQATSALFPGLVYDAGLVDYLAFLCGAENQPEFDFIDCDSLASQGYSFDSSDLNLASIGVGELIGSQTVTRKVTNVAPGTGWYWAWVDAPAGVDVQVSPRFMHLREGETASYTVTFTATDSAILGDWAFGSLTWSSLAGFHSVRSPIAVRPVPLAAPVELTGSGIEGSLNFDVQFGYNGAYQVNINGLAEGVPFPGAVEDGGDNLIFFDIPEGTNLARVALFDEDVGAGDGSDDLDLQVFGPGPDFPFVGSSGTPTSQEEVNIPAPAAGQYAVFVIDFASAAGPTPYTLFNFNLTGDAGNTVITAPAAEVGNTGSVEVEWMGLSPGTRALGILSHGDGEQTFAETELLINTQ</sequence>
<dbReference type="InterPro" id="IPR003137">
    <property type="entry name" value="PA_domain"/>
</dbReference>
<comment type="similarity">
    <text evidence="2 10 11">Belongs to the peptidase S8 family.</text>
</comment>
<dbReference type="Proteomes" id="UP000535937">
    <property type="component" value="Unassembled WGS sequence"/>
</dbReference>
<keyword evidence="19" id="KW-1185">Reference proteome</keyword>
<evidence type="ECO:0000256" key="1">
    <source>
        <dbReference type="ARBA" id="ARBA00004613"/>
    </source>
</evidence>
<evidence type="ECO:0000256" key="13">
    <source>
        <dbReference type="SAM" id="SignalP"/>
    </source>
</evidence>
<dbReference type="Gene3D" id="2.60.40.2310">
    <property type="match status" value="1"/>
</dbReference>
<dbReference type="InterPro" id="IPR045051">
    <property type="entry name" value="SBT"/>
</dbReference>
<dbReference type="InterPro" id="IPR037045">
    <property type="entry name" value="S8pro/Inhibitor_I9_sf"/>
</dbReference>
<feature type="active site" description="Charge relay system" evidence="9 10">
    <location>
        <position position="172"/>
    </location>
</feature>
<feature type="signal peptide" evidence="13">
    <location>
        <begin position="1"/>
        <end position="21"/>
    </location>
</feature>
<dbReference type="InterPro" id="IPR036852">
    <property type="entry name" value="Peptidase_S8/S53_dom_sf"/>
</dbReference>
<dbReference type="SUPFAM" id="SSF52743">
    <property type="entry name" value="Subtilisin-like"/>
    <property type="match status" value="1"/>
</dbReference>
<evidence type="ECO:0000256" key="4">
    <source>
        <dbReference type="ARBA" id="ARBA00022670"/>
    </source>
</evidence>
<dbReference type="InterPro" id="IPR034197">
    <property type="entry name" value="Peptidases_S8_3"/>
</dbReference>
<keyword evidence="4 10" id="KW-0645">Protease</keyword>
<reference evidence="18 19" key="1">
    <citation type="submission" date="2020-08" db="EMBL/GenBank/DDBJ databases">
        <title>Genomic Encyclopedia of Type Strains, Phase III (KMG-III): the genomes of soil and plant-associated and newly described type strains.</title>
        <authorList>
            <person name="Whitman W."/>
        </authorList>
    </citation>
    <scope>NUCLEOTIDE SEQUENCE [LARGE SCALE GENOMIC DNA]</scope>
    <source>
        <strain evidence="18 19">CECT 8799</strain>
    </source>
</reference>
<dbReference type="EMBL" id="JACHWZ010000010">
    <property type="protein sequence ID" value="MBB3061523.1"/>
    <property type="molecule type" value="Genomic_DNA"/>
</dbReference>
<gene>
    <name evidence="18" type="ORF">FHS09_002361</name>
</gene>
<evidence type="ECO:0000256" key="6">
    <source>
        <dbReference type="ARBA" id="ARBA00022801"/>
    </source>
</evidence>
<dbReference type="Pfam" id="PF02225">
    <property type="entry name" value="PA"/>
    <property type="match status" value="1"/>
</dbReference>
<dbReference type="Gene3D" id="3.30.70.80">
    <property type="entry name" value="Peptidase S8 propeptide/proteinase inhibitor I9"/>
    <property type="match status" value="1"/>
</dbReference>
<evidence type="ECO:0000256" key="8">
    <source>
        <dbReference type="ARBA" id="ARBA00023180"/>
    </source>
</evidence>
<evidence type="ECO:0000256" key="12">
    <source>
        <dbReference type="SAM" id="MobiDB-lite"/>
    </source>
</evidence>
<evidence type="ECO:0000259" key="17">
    <source>
        <dbReference type="Pfam" id="PF17766"/>
    </source>
</evidence>
<accession>A0A7W4WD41</accession>
<evidence type="ECO:0000256" key="7">
    <source>
        <dbReference type="ARBA" id="ARBA00022825"/>
    </source>
</evidence>
<keyword evidence="5 13" id="KW-0732">Signal</keyword>
<feature type="domain" description="Subtilisin-like protease fibronectin type-III" evidence="17">
    <location>
        <begin position="695"/>
        <end position="792"/>
    </location>
</feature>
<feature type="active site" description="Charge relay system" evidence="9 10">
    <location>
        <position position="261"/>
    </location>
</feature>
<evidence type="ECO:0000256" key="3">
    <source>
        <dbReference type="ARBA" id="ARBA00022525"/>
    </source>
</evidence>
<feature type="region of interest" description="Disordered" evidence="12">
    <location>
        <begin position="179"/>
        <end position="201"/>
    </location>
</feature>
<dbReference type="Pfam" id="PF00082">
    <property type="entry name" value="Peptidase_S8"/>
    <property type="match status" value="1"/>
</dbReference>
<dbReference type="CDD" id="cd04852">
    <property type="entry name" value="Peptidases_S8_3"/>
    <property type="match status" value="1"/>
</dbReference>
<evidence type="ECO:0000256" key="11">
    <source>
        <dbReference type="RuleBase" id="RU003355"/>
    </source>
</evidence>
<dbReference type="RefSeq" id="WP_183460006.1">
    <property type="nucleotide sequence ID" value="NZ_JACHWZ010000010.1"/>
</dbReference>
<dbReference type="InterPro" id="IPR041469">
    <property type="entry name" value="Subtilisin-like_FN3"/>
</dbReference>
<feature type="domain" description="Inhibitor I9" evidence="16">
    <location>
        <begin position="38"/>
        <end position="139"/>
    </location>
</feature>
<evidence type="ECO:0000259" key="14">
    <source>
        <dbReference type="Pfam" id="PF00082"/>
    </source>
</evidence>
<dbReference type="Gene3D" id="3.40.50.200">
    <property type="entry name" value="Peptidase S8/S53 domain"/>
    <property type="match status" value="1"/>
</dbReference>
<evidence type="ECO:0000256" key="5">
    <source>
        <dbReference type="ARBA" id="ARBA00022729"/>
    </source>
</evidence>
<feature type="compositionally biased region" description="Basic and acidic residues" evidence="12">
    <location>
        <begin position="179"/>
        <end position="198"/>
    </location>
</feature>
<dbReference type="InterPro" id="IPR010259">
    <property type="entry name" value="S8pro/Inhibitor_I9"/>
</dbReference>
<keyword evidence="7 10" id="KW-0720">Serine protease</keyword>
<dbReference type="PANTHER" id="PTHR10795">
    <property type="entry name" value="PROPROTEIN CONVERTASE SUBTILISIN/KEXIN"/>
    <property type="match status" value="1"/>
</dbReference>
<feature type="domain" description="Peptidase S8/S53" evidence="14">
    <location>
        <begin position="163"/>
        <end position="626"/>
    </location>
</feature>
<keyword evidence="6 10" id="KW-0378">Hydrolase</keyword>
<dbReference type="Gene3D" id="3.50.30.30">
    <property type="match status" value="1"/>
</dbReference>
<protein>
    <recommendedName>
        <fullName evidence="20">PA domain-containing protein</fullName>
    </recommendedName>
</protein>
<dbReference type="Pfam" id="PF05922">
    <property type="entry name" value="Inhibitor_I9"/>
    <property type="match status" value="1"/>
</dbReference>
<evidence type="ECO:0000256" key="9">
    <source>
        <dbReference type="PIRSR" id="PIRSR615500-1"/>
    </source>
</evidence>
<feature type="active site" description="Charge relay system" evidence="9 10">
    <location>
        <position position="588"/>
    </location>
</feature>
<dbReference type="SUPFAM" id="SSF52025">
    <property type="entry name" value="PA domain"/>
    <property type="match status" value="1"/>
</dbReference>
<evidence type="ECO:0000313" key="18">
    <source>
        <dbReference type="EMBL" id="MBB3061523.1"/>
    </source>
</evidence>
<dbReference type="InterPro" id="IPR023827">
    <property type="entry name" value="Peptidase_S8_Asp-AS"/>
</dbReference>
<dbReference type="PROSITE" id="PS00136">
    <property type="entry name" value="SUBTILASE_ASP"/>
    <property type="match status" value="1"/>
</dbReference>
<dbReference type="Gene3D" id="2.60.120.380">
    <property type="match status" value="1"/>
</dbReference>
<dbReference type="InterPro" id="IPR046450">
    <property type="entry name" value="PA_dom_sf"/>
</dbReference>
<evidence type="ECO:0000256" key="10">
    <source>
        <dbReference type="PROSITE-ProRule" id="PRU01240"/>
    </source>
</evidence>
<keyword evidence="8" id="KW-0325">Glycoprotein</keyword>
<evidence type="ECO:0000256" key="2">
    <source>
        <dbReference type="ARBA" id="ARBA00011073"/>
    </source>
</evidence>
<proteinExistence type="inferred from homology"/>
<dbReference type="AlphaFoldDB" id="A0A7W4WD41"/>